<dbReference type="EMBL" id="LR796223">
    <property type="protein sequence ID" value="CAB4128488.1"/>
    <property type="molecule type" value="Genomic_DNA"/>
</dbReference>
<sequence>MQSLMNLDDEALFGRVKKDFRDSLSALSVYHAEWREYDEFYMGQHWKVQRPDWRPNPVINYISYVIDQKAPQITQQRPSGILYPTHPSDEESARIFTQATEVVSDRCNLDQIVDEVVRTGLLLDISWIK</sequence>
<dbReference type="Pfam" id="PF16510">
    <property type="entry name" value="P22_portal"/>
    <property type="match status" value="1"/>
</dbReference>
<evidence type="ECO:0000313" key="1">
    <source>
        <dbReference type="EMBL" id="CAB4128488.1"/>
    </source>
</evidence>
<proteinExistence type="predicted"/>
<protein>
    <submittedName>
        <fullName evidence="1">Uncharacterized protein</fullName>
    </submittedName>
</protein>
<feature type="non-terminal residue" evidence="1">
    <location>
        <position position="129"/>
    </location>
</feature>
<name>A0A6J5L111_9CAUD</name>
<dbReference type="InterPro" id="IPR032427">
    <property type="entry name" value="P22_portal"/>
</dbReference>
<organism evidence="1">
    <name type="scientific">uncultured Caudovirales phage</name>
    <dbReference type="NCBI Taxonomy" id="2100421"/>
    <lineage>
        <taxon>Viruses</taxon>
        <taxon>Duplodnaviria</taxon>
        <taxon>Heunggongvirae</taxon>
        <taxon>Uroviricota</taxon>
        <taxon>Caudoviricetes</taxon>
        <taxon>Peduoviridae</taxon>
        <taxon>Maltschvirus</taxon>
        <taxon>Maltschvirus maltsch</taxon>
    </lineage>
</organism>
<gene>
    <name evidence="1" type="ORF">UFOVP103_47</name>
</gene>
<accession>A0A6J5L111</accession>
<reference evidence="1" key="1">
    <citation type="submission" date="2020-04" db="EMBL/GenBank/DDBJ databases">
        <authorList>
            <person name="Chiriac C."/>
            <person name="Salcher M."/>
            <person name="Ghai R."/>
            <person name="Kavagutti S V."/>
        </authorList>
    </citation>
    <scope>NUCLEOTIDE SEQUENCE</scope>
</reference>